<dbReference type="OrthoDB" id="9782052at2"/>
<evidence type="ECO:0000256" key="3">
    <source>
        <dbReference type="SAM" id="Phobius"/>
    </source>
</evidence>
<dbReference type="Pfam" id="PF10112">
    <property type="entry name" value="Halogen_Hydrol"/>
    <property type="match status" value="1"/>
</dbReference>
<evidence type="ECO:0000313" key="4">
    <source>
        <dbReference type="EMBL" id="RNL41020.1"/>
    </source>
</evidence>
<feature type="transmembrane region" description="Helical" evidence="3">
    <location>
        <begin position="116"/>
        <end position="135"/>
    </location>
</feature>
<keyword evidence="3" id="KW-0472">Membrane</keyword>
<reference evidence="5" key="1">
    <citation type="submission" date="2018-05" db="EMBL/GenBank/DDBJ databases">
        <title>Genome Sequencing of selected type strains of the family Eggerthellaceae.</title>
        <authorList>
            <person name="Danylec N."/>
            <person name="Stoll D.A."/>
            <person name="Doetsch A."/>
            <person name="Huch M."/>
        </authorList>
    </citation>
    <scope>NUCLEOTIDE SEQUENCE [LARGE SCALE GENOMIC DNA]</scope>
    <source>
        <strain evidence="5">DSM 24851</strain>
    </source>
</reference>
<gene>
    <name evidence="4" type="ORF">DMP06_03230</name>
</gene>
<comment type="caution">
    <text evidence="4">The sequence shown here is derived from an EMBL/GenBank/DDBJ whole genome shotgun (WGS) entry which is preliminary data.</text>
</comment>
<sequence length="416" mass="45496">MASSNSIGDQLNDAIQNAISSNDFSTLPSTIERYTGIAAENIAKGLAQAQSGLQRAQQEYTKERLRIQQRQTMKTLYASANSIKAGGAMLAIIGSLLGISFIGAGAILLAMQAPLLSMPLLIPGIAGAALAGFGIKRFKLARAFEQYRDAIALRTFCTIDELAARTSSRPSSVVRNLKAMVRKGLFKQAALDDDETMIIMTHEAYQQYRQAQAEAQRRHARQAASQSARSVNANQQELTPEIKSLLSRGETYIAQIRASNDAIPGPEISQKIDQIEQTVRTIFQRAAEQPEVADDLDRLMDYYLPTTVKLLDAYRDFDSQPVQSQNVVKSKQEIEAALDTLNIAFQNLLDSIFRDMAWDVSSDITVLHAVLAQEGLVDGPLSAHSQPEQPGSQSGAQPELHLYPQQPGQPQRPGQS</sequence>
<evidence type="ECO:0000256" key="2">
    <source>
        <dbReference type="SAM" id="MobiDB-lite"/>
    </source>
</evidence>
<dbReference type="EMBL" id="QIBX01000003">
    <property type="protein sequence ID" value="RNL41020.1"/>
    <property type="molecule type" value="Genomic_DNA"/>
</dbReference>
<feature type="region of interest" description="Disordered" evidence="2">
    <location>
        <begin position="379"/>
        <end position="416"/>
    </location>
</feature>
<dbReference type="Proteomes" id="UP000269591">
    <property type="component" value="Unassembled WGS sequence"/>
</dbReference>
<name>A0A3N0B2A0_9ACTN</name>
<keyword evidence="3" id="KW-1133">Transmembrane helix</keyword>
<accession>A0A3N0B2A0</accession>
<organism evidence="4 5">
    <name type="scientific">Slackia equolifaciens</name>
    <dbReference type="NCBI Taxonomy" id="498718"/>
    <lineage>
        <taxon>Bacteria</taxon>
        <taxon>Bacillati</taxon>
        <taxon>Actinomycetota</taxon>
        <taxon>Coriobacteriia</taxon>
        <taxon>Eggerthellales</taxon>
        <taxon>Eggerthellaceae</taxon>
        <taxon>Slackia</taxon>
    </lineage>
</organism>
<dbReference type="RefSeq" id="WP_123208303.1">
    <property type="nucleotide sequence ID" value="NZ_JBHTHO010000001.1"/>
</dbReference>
<feature type="compositionally biased region" description="Polar residues" evidence="2">
    <location>
        <begin position="383"/>
        <end position="396"/>
    </location>
</feature>
<evidence type="ECO:0000313" key="5">
    <source>
        <dbReference type="Proteomes" id="UP000269591"/>
    </source>
</evidence>
<feature type="compositionally biased region" description="Low complexity" evidence="2">
    <location>
        <begin position="404"/>
        <end position="416"/>
    </location>
</feature>
<keyword evidence="3" id="KW-0812">Transmembrane</keyword>
<keyword evidence="5" id="KW-1185">Reference proteome</keyword>
<dbReference type="AlphaFoldDB" id="A0A3N0B2A0"/>
<feature type="coiled-coil region" evidence="1">
    <location>
        <begin position="39"/>
        <end position="66"/>
    </location>
</feature>
<protein>
    <recommendedName>
        <fullName evidence="6">5-bromo-4-chloroindolyl phosphate hydrolysis protein</fullName>
    </recommendedName>
</protein>
<dbReference type="InterPro" id="IPR018770">
    <property type="entry name" value="ChloroindolylP_hydrolase"/>
</dbReference>
<evidence type="ECO:0008006" key="6">
    <source>
        <dbReference type="Google" id="ProtNLM"/>
    </source>
</evidence>
<evidence type="ECO:0000256" key="1">
    <source>
        <dbReference type="SAM" id="Coils"/>
    </source>
</evidence>
<feature type="transmembrane region" description="Helical" evidence="3">
    <location>
        <begin position="88"/>
        <end position="110"/>
    </location>
</feature>
<proteinExistence type="predicted"/>
<keyword evidence="1" id="KW-0175">Coiled coil</keyword>